<sequence>MSAEAQEEDAASSLLLEDIQRRLRSAFRSPISPQDVPSLSRAPGKQQQEPQQSWEGSARRATAVQELLRSAHIDGAIAWLRAELLEMCFQNWQLTSTLVNLNLEMQQLKIENELSTASECPTLGKIIMSSE</sequence>
<name>A0A6P5IQ89_PHACI</name>
<dbReference type="FunCoup" id="A0A6P5IQ89">
    <property type="interactions" value="1"/>
</dbReference>
<dbReference type="CTD" id="441376"/>
<dbReference type="GeneID" id="110193583"/>
<evidence type="ECO:0000313" key="2">
    <source>
        <dbReference type="Proteomes" id="UP000515140"/>
    </source>
</evidence>
<dbReference type="RefSeq" id="XP_020821096.1">
    <property type="nucleotide sequence ID" value="XM_020965437.1"/>
</dbReference>
<dbReference type="PANTHER" id="PTHR32289">
    <property type="entry name" value="PROTEIN FAM167A"/>
    <property type="match status" value="1"/>
</dbReference>
<dbReference type="InterPro" id="IPR051771">
    <property type="entry name" value="FAM167_domain"/>
</dbReference>
<organism evidence="2 3">
    <name type="scientific">Phascolarctos cinereus</name>
    <name type="common">Koala</name>
    <dbReference type="NCBI Taxonomy" id="38626"/>
    <lineage>
        <taxon>Eukaryota</taxon>
        <taxon>Metazoa</taxon>
        <taxon>Chordata</taxon>
        <taxon>Craniata</taxon>
        <taxon>Vertebrata</taxon>
        <taxon>Euteleostomi</taxon>
        <taxon>Mammalia</taxon>
        <taxon>Metatheria</taxon>
        <taxon>Diprotodontia</taxon>
        <taxon>Phascolarctidae</taxon>
        <taxon>Phascolarctos</taxon>
    </lineage>
</organism>
<dbReference type="AlphaFoldDB" id="A0A6P5IQ89"/>
<dbReference type="InParanoid" id="A0A6P5IQ89"/>
<protein>
    <submittedName>
        <fullName evidence="3">Alanine and arginine-rich domain-containing protein</fullName>
    </submittedName>
</protein>
<gene>
    <name evidence="3" type="primary">AARD</name>
</gene>
<dbReference type="PANTHER" id="PTHR32289:SF2">
    <property type="entry name" value="ALANINE AND ARGININE-RICH DOMAIN-CONTAINING PROTEIN"/>
    <property type="match status" value="1"/>
</dbReference>
<dbReference type="Proteomes" id="UP000515140">
    <property type="component" value="Unplaced"/>
</dbReference>
<dbReference type="KEGG" id="pcw:110193583"/>
<feature type="compositionally biased region" description="Polar residues" evidence="1">
    <location>
        <begin position="45"/>
        <end position="55"/>
    </location>
</feature>
<feature type="region of interest" description="Disordered" evidence="1">
    <location>
        <begin position="27"/>
        <end position="58"/>
    </location>
</feature>
<keyword evidence="2" id="KW-1185">Reference proteome</keyword>
<accession>A0A6P5IQ89</accession>
<proteinExistence type="predicted"/>
<evidence type="ECO:0000256" key="1">
    <source>
        <dbReference type="SAM" id="MobiDB-lite"/>
    </source>
</evidence>
<reference evidence="3" key="1">
    <citation type="submission" date="2025-08" db="UniProtKB">
        <authorList>
            <consortium name="RefSeq"/>
        </authorList>
    </citation>
    <scope>IDENTIFICATION</scope>
    <source>
        <tissue evidence="3">Spleen</tissue>
    </source>
</reference>
<evidence type="ECO:0000313" key="3">
    <source>
        <dbReference type="RefSeq" id="XP_020821096.1"/>
    </source>
</evidence>